<dbReference type="SUPFAM" id="SSF53756">
    <property type="entry name" value="UDP-Glycosyltransferase/glycogen phosphorylase"/>
    <property type="match status" value="1"/>
</dbReference>
<feature type="domain" description="Glycosyltransferase subfamily 4-like N-terminal" evidence="4">
    <location>
        <begin position="3"/>
        <end position="114"/>
    </location>
</feature>
<dbReference type="InterPro" id="IPR050194">
    <property type="entry name" value="Glycosyltransferase_grp1"/>
</dbReference>
<dbReference type="GO" id="GO:1901137">
    <property type="term" value="P:carbohydrate derivative biosynthetic process"/>
    <property type="evidence" value="ECO:0007669"/>
    <property type="project" value="UniProtKB-ARBA"/>
</dbReference>
<dbReference type="PANTHER" id="PTHR45947">
    <property type="entry name" value="SULFOQUINOVOSYL TRANSFERASE SQD2"/>
    <property type="match status" value="1"/>
</dbReference>
<keyword evidence="6" id="KW-1185">Reference proteome</keyword>
<dbReference type="PANTHER" id="PTHR45947:SF3">
    <property type="entry name" value="SULFOQUINOVOSYL TRANSFERASE SQD2"/>
    <property type="match status" value="1"/>
</dbReference>
<dbReference type="Pfam" id="PF13579">
    <property type="entry name" value="Glyco_trans_4_4"/>
    <property type="match status" value="1"/>
</dbReference>
<evidence type="ECO:0000256" key="3">
    <source>
        <dbReference type="ARBA" id="ARBA00022679"/>
    </source>
</evidence>
<keyword evidence="3 5" id="KW-0808">Transferase</keyword>
<dbReference type="AlphaFoldDB" id="A0A7X5R1W7"/>
<dbReference type="EMBL" id="JAAMOX010000002">
    <property type="protein sequence ID" value="NIH54118.1"/>
    <property type="molecule type" value="Genomic_DNA"/>
</dbReference>
<dbReference type="CDD" id="cd03808">
    <property type="entry name" value="GT4_CapM-like"/>
    <property type="match status" value="1"/>
</dbReference>
<dbReference type="Pfam" id="PF13692">
    <property type="entry name" value="Glyco_trans_1_4"/>
    <property type="match status" value="1"/>
</dbReference>
<evidence type="ECO:0000259" key="4">
    <source>
        <dbReference type="Pfam" id="PF13579"/>
    </source>
</evidence>
<protein>
    <recommendedName>
        <fullName evidence="1">D-inositol 3-phosphate glycosyltransferase</fullName>
    </recommendedName>
</protein>
<keyword evidence="2" id="KW-0328">Glycosyltransferase</keyword>
<evidence type="ECO:0000313" key="6">
    <source>
        <dbReference type="Proteomes" id="UP000541033"/>
    </source>
</evidence>
<dbReference type="GO" id="GO:0016757">
    <property type="term" value="F:glycosyltransferase activity"/>
    <property type="evidence" value="ECO:0007669"/>
    <property type="project" value="UniProtKB-KW"/>
</dbReference>
<dbReference type="InterPro" id="IPR028098">
    <property type="entry name" value="Glyco_trans_4-like_N"/>
</dbReference>
<dbReference type="Proteomes" id="UP000541033">
    <property type="component" value="Unassembled WGS sequence"/>
</dbReference>
<sequence length="331" mass="35129">MAREPSLAADLRGLFAWRSLIQEVRPDVVSAGTPKAGLLGMLAAASLRQPRRIYTLRGLRLEGTSGAKRLILSAVERLTMWASTDIIAVSPSLRSAVLERGLTRAAKIRVLGRGSSNGVDTERFRPDLLDAERRDALRQELGLDGSTPVIGFVGRLNAGKGLEFFAEACQLLVAQGHRFQVLVVGGIDDEASRDIAASFPRDSFSPTGTGPVFTGQVSDTAPYYQVMDILCLPTLREGFPNVVLEAGASGLPVVTTNATGAVDSVVDGETGLIADVASSESLAQKLGQLLEDQAACRALGLAATHQVSKHYSNALVWSILQDSFENGTEGN</sequence>
<accession>A0A7X5R1W7</accession>
<organism evidence="5 6">
    <name type="scientific">Lysinibacter cavernae</name>
    <dbReference type="NCBI Taxonomy" id="1640652"/>
    <lineage>
        <taxon>Bacteria</taxon>
        <taxon>Bacillati</taxon>
        <taxon>Actinomycetota</taxon>
        <taxon>Actinomycetes</taxon>
        <taxon>Micrococcales</taxon>
        <taxon>Microbacteriaceae</taxon>
        <taxon>Lysinibacter</taxon>
    </lineage>
</organism>
<proteinExistence type="predicted"/>
<comment type="caution">
    <text evidence="5">The sequence shown here is derived from an EMBL/GenBank/DDBJ whole genome shotgun (WGS) entry which is preliminary data.</text>
</comment>
<evidence type="ECO:0000313" key="5">
    <source>
        <dbReference type="EMBL" id="NIH54118.1"/>
    </source>
</evidence>
<name>A0A7X5R1W7_9MICO</name>
<dbReference type="Gene3D" id="3.40.50.2000">
    <property type="entry name" value="Glycogen Phosphorylase B"/>
    <property type="match status" value="2"/>
</dbReference>
<evidence type="ECO:0000256" key="2">
    <source>
        <dbReference type="ARBA" id="ARBA00022676"/>
    </source>
</evidence>
<reference evidence="5 6" key="1">
    <citation type="submission" date="2020-02" db="EMBL/GenBank/DDBJ databases">
        <title>Sequencing the genomes of 1000 actinobacteria strains.</title>
        <authorList>
            <person name="Klenk H.-P."/>
        </authorList>
    </citation>
    <scope>NUCLEOTIDE SEQUENCE [LARGE SCALE GENOMIC DNA]</scope>
    <source>
        <strain evidence="5 6">DSM 27960</strain>
    </source>
</reference>
<evidence type="ECO:0000256" key="1">
    <source>
        <dbReference type="ARBA" id="ARBA00021292"/>
    </source>
</evidence>
<gene>
    <name evidence="5" type="ORF">FHX76_002014</name>
</gene>